<protein>
    <submittedName>
        <fullName evidence="2">Uncharacterized protein</fullName>
    </submittedName>
</protein>
<evidence type="ECO:0000313" key="2">
    <source>
        <dbReference type="EMBL" id="KAJ5265096.1"/>
    </source>
</evidence>
<dbReference type="EMBL" id="JAPVEB010000004">
    <property type="protein sequence ID" value="KAJ5265096.1"/>
    <property type="molecule type" value="Genomic_DNA"/>
</dbReference>
<reference evidence="2 3" key="1">
    <citation type="journal article" date="2023" name="IMA Fungus">
        <title>Comparative genomic study of the Penicillium genus elucidates a diverse pangenome and 15 lateral gene transfer events.</title>
        <authorList>
            <person name="Petersen C."/>
            <person name="Sorensen T."/>
            <person name="Nielsen M.R."/>
            <person name="Sondergaard T.E."/>
            <person name="Sorensen J.L."/>
            <person name="Fitzpatrick D.A."/>
            <person name="Frisvad J.C."/>
            <person name="Nielsen K.L."/>
        </authorList>
    </citation>
    <scope>NUCLEOTIDE SEQUENCE [LARGE SCALE GENOMIC DNA]</scope>
    <source>
        <strain evidence="2 3">IBT 3361</strain>
    </source>
</reference>
<sequence>MDIVSHLWTLCLVTLLFRSILAAVIPAHEVNEHHEPRQVPTSADDQCHNLQLFFNVLKLEDGSRTSAVEIDRALEAAAVKSTFENDPLSPTACNVLDIAASPQWAASVSSPKQLGTGDLRAIAIVRAAAIMARHHCCGSKRETITPRAVNPAECNKVVGQMINTCKRNVKDEVSSCKDKERKAIADCKNVARGRVAQCKSQVRAKVAACKDKVRGEVARCKNRVQGKIDVCKKDVQNEVDTCKNNVQTAIANCKNHYKDEINKCKKKLGPFCEVGRIFPAGACEPQRLKLPTCELNRAKLQACELRRPALMAECEPRRIKIPGCELNRPTGVLQRNCELQRPQFLARCEGDRKKQYQCSLDKATICCEVPRVTAKATCFQRPEITKLREEVTSQQRECQAKLFGGGKRETFLRKSEEGGTEHDKCVPSASLMPQDYQEFNYLDSLEEVDTALAAYEELIQNASC</sequence>
<feature type="chain" id="PRO_5047284279" evidence="1">
    <location>
        <begin position="23"/>
        <end position="464"/>
    </location>
</feature>
<keyword evidence="3" id="KW-1185">Reference proteome</keyword>
<name>A0ABQ8WES8_PENCH</name>
<accession>A0ABQ8WES8</accession>
<gene>
    <name evidence="2" type="ORF">N7505_007889</name>
</gene>
<keyword evidence="1" id="KW-0732">Signal</keyword>
<evidence type="ECO:0000256" key="1">
    <source>
        <dbReference type="SAM" id="SignalP"/>
    </source>
</evidence>
<feature type="signal peptide" evidence="1">
    <location>
        <begin position="1"/>
        <end position="22"/>
    </location>
</feature>
<proteinExistence type="predicted"/>
<dbReference type="Proteomes" id="UP001220256">
    <property type="component" value="Unassembled WGS sequence"/>
</dbReference>
<organism evidence="2 3">
    <name type="scientific">Penicillium chrysogenum</name>
    <name type="common">Penicillium notatum</name>
    <dbReference type="NCBI Taxonomy" id="5076"/>
    <lineage>
        <taxon>Eukaryota</taxon>
        <taxon>Fungi</taxon>
        <taxon>Dikarya</taxon>
        <taxon>Ascomycota</taxon>
        <taxon>Pezizomycotina</taxon>
        <taxon>Eurotiomycetes</taxon>
        <taxon>Eurotiomycetidae</taxon>
        <taxon>Eurotiales</taxon>
        <taxon>Aspergillaceae</taxon>
        <taxon>Penicillium</taxon>
        <taxon>Penicillium chrysogenum species complex</taxon>
    </lineage>
</organism>
<evidence type="ECO:0000313" key="3">
    <source>
        <dbReference type="Proteomes" id="UP001220256"/>
    </source>
</evidence>
<comment type="caution">
    <text evidence="2">The sequence shown here is derived from an EMBL/GenBank/DDBJ whole genome shotgun (WGS) entry which is preliminary data.</text>
</comment>